<dbReference type="SUPFAM" id="SSF53822">
    <property type="entry name" value="Periplasmic binding protein-like I"/>
    <property type="match status" value="1"/>
</dbReference>
<comment type="caution">
    <text evidence="5">The sequence shown here is derived from an EMBL/GenBank/DDBJ whole genome shotgun (WGS) entry which is preliminary data.</text>
</comment>
<dbReference type="RefSeq" id="WP_378281295.1">
    <property type="nucleotide sequence ID" value="NZ_JBHSON010000009.1"/>
</dbReference>
<proteinExistence type="inferred from homology"/>
<dbReference type="Proteomes" id="UP001596074">
    <property type="component" value="Unassembled WGS sequence"/>
</dbReference>
<evidence type="ECO:0000259" key="4">
    <source>
        <dbReference type="Pfam" id="PF13458"/>
    </source>
</evidence>
<sequence>MPSFFAGRTSKITIALGALSLLTACASEGGSTSGGAASQGVTGKTIKVAGLLTKTSPIGYSSAEAELGAKARFDRANAEGGVHGRKIEFIGAGDATMDPATGMTVVRRQVEKDRVFAIVPVSAPGFNGMEYLEQRKVPWVGWVTSPAQCGLSTAFGFNGCLTPKPGTKLAPWWPDQVGAAIGGKDKTVWMQGTDTASSKVGTATIGTAFQDAGFKVVGTSTSVPAGAPPQDWLPFINKVKTSADGGWPDVVVSIMSGVKHNGGFYTALKKAGYKGAISDATSYDPKVLADPQSVAALEGVYAAPQLEPFESGIAEVVKMKADLQKAAGGKELVFSQHMATGYWSADVFLAMLEKTGKDLTRESFIKASQNFSYENPGFGRVSYPKNKTASNGCGSLVRVQGGKFVVAQHLRCSEVN</sequence>
<evidence type="ECO:0000256" key="3">
    <source>
        <dbReference type="SAM" id="SignalP"/>
    </source>
</evidence>
<evidence type="ECO:0000313" key="6">
    <source>
        <dbReference type="Proteomes" id="UP001596074"/>
    </source>
</evidence>
<evidence type="ECO:0000256" key="2">
    <source>
        <dbReference type="ARBA" id="ARBA00022729"/>
    </source>
</evidence>
<comment type="similarity">
    <text evidence="1">Belongs to the leucine-binding protein family.</text>
</comment>
<dbReference type="Gene3D" id="3.40.50.2300">
    <property type="match status" value="2"/>
</dbReference>
<dbReference type="EMBL" id="JBHSON010000009">
    <property type="protein sequence ID" value="MFC5745672.1"/>
    <property type="molecule type" value="Genomic_DNA"/>
</dbReference>
<keyword evidence="6" id="KW-1185">Reference proteome</keyword>
<protein>
    <submittedName>
        <fullName evidence="5">ABC transporter substrate-binding protein</fullName>
    </submittedName>
</protein>
<organism evidence="5 6">
    <name type="scientific">Actinomadura rugatobispora</name>
    <dbReference type="NCBI Taxonomy" id="1994"/>
    <lineage>
        <taxon>Bacteria</taxon>
        <taxon>Bacillati</taxon>
        <taxon>Actinomycetota</taxon>
        <taxon>Actinomycetes</taxon>
        <taxon>Streptosporangiales</taxon>
        <taxon>Thermomonosporaceae</taxon>
        <taxon>Actinomadura</taxon>
    </lineage>
</organism>
<reference evidence="6" key="1">
    <citation type="journal article" date="2019" name="Int. J. Syst. Evol. Microbiol.">
        <title>The Global Catalogue of Microorganisms (GCM) 10K type strain sequencing project: providing services to taxonomists for standard genome sequencing and annotation.</title>
        <authorList>
            <consortium name="The Broad Institute Genomics Platform"/>
            <consortium name="The Broad Institute Genome Sequencing Center for Infectious Disease"/>
            <person name="Wu L."/>
            <person name="Ma J."/>
        </authorList>
    </citation>
    <scope>NUCLEOTIDE SEQUENCE [LARGE SCALE GENOMIC DNA]</scope>
    <source>
        <strain evidence="6">KCTC 42087</strain>
    </source>
</reference>
<feature type="signal peptide" evidence="3">
    <location>
        <begin position="1"/>
        <end position="26"/>
    </location>
</feature>
<evidence type="ECO:0000256" key="1">
    <source>
        <dbReference type="ARBA" id="ARBA00010062"/>
    </source>
</evidence>
<gene>
    <name evidence="5" type="ORF">ACFPZN_08655</name>
</gene>
<evidence type="ECO:0000313" key="5">
    <source>
        <dbReference type="EMBL" id="MFC5745672.1"/>
    </source>
</evidence>
<name>A0ABW0ZSL2_9ACTN</name>
<dbReference type="InterPro" id="IPR028082">
    <property type="entry name" value="Peripla_BP_I"/>
</dbReference>
<feature type="chain" id="PRO_5047186166" evidence="3">
    <location>
        <begin position="27"/>
        <end position="416"/>
    </location>
</feature>
<dbReference type="PANTHER" id="PTHR47235:SF1">
    <property type="entry name" value="BLR6548 PROTEIN"/>
    <property type="match status" value="1"/>
</dbReference>
<feature type="domain" description="Leucine-binding protein" evidence="4">
    <location>
        <begin position="45"/>
        <end position="402"/>
    </location>
</feature>
<dbReference type="PANTHER" id="PTHR47235">
    <property type="entry name" value="BLR6548 PROTEIN"/>
    <property type="match status" value="1"/>
</dbReference>
<dbReference type="InterPro" id="IPR028081">
    <property type="entry name" value="Leu-bd"/>
</dbReference>
<keyword evidence="2 3" id="KW-0732">Signal</keyword>
<dbReference type="Pfam" id="PF13458">
    <property type="entry name" value="Peripla_BP_6"/>
    <property type="match status" value="1"/>
</dbReference>
<accession>A0ABW0ZSL2</accession>